<dbReference type="EMBL" id="JASJEU010000003">
    <property type="protein sequence ID" value="MDJ1649426.1"/>
    <property type="molecule type" value="Genomic_DNA"/>
</dbReference>
<evidence type="ECO:0000313" key="3">
    <source>
        <dbReference type="Proteomes" id="UP001232750"/>
    </source>
</evidence>
<gene>
    <name evidence="2" type="ORF">QNJ86_01285</name>
</gene>
<keyword evidence="3" id="KW-1185">Reference proteome</keyword>
<reference evidence="2 3" key="1">
    <citation type="submission" date="2023-05" db="EMBL/GenBank/DDBJ databases">
        <title>Gordonibacter KGMB12511T sp. nov., isolated from faeces of healthy Korean.</title>
        <authorList>
            <person name="Kim H.S."/>
            <person name="Kim J.-S."/>
            <person name="Suh M.K."/>
            <person name="Eom M.K."/>
            <person name="Do H.E."/>
            <person name="Lee J.-S."/>
        </authorList>
    </citation>
    <scope>NUCLEOTIDE SEQUENCE [LARGE SCALE GENOMIC DNA]</scope>
    <source>
        <strain evidence="2 3">KGMB12511</strain>
    </source>
</reference>
<dbReference type="RefSeq" id="WP_283830757.1">
    <property type="nucleotide sequence ID" value="NZ_JASJEU010000003.1"/>
</dbReference>
<organism evidence="2 3">
    <name type="scientific">Gordonibacter faecis</name>
    <dbReference type="NCBI Taxonomy" id="3047475"/>
    <lineage>
        <taxon>Bacteria</taxon>
        <taxon>Bacillati</taxon>
        <taxon>Actinomycetota</taxon>
        <taxon>Coriobacteriia</taxon>
        <taxon>Eggerthellales</taxon>
        <taxon>Eggerthellaceae</taxon>
        <taxon>Gordonibacter</taxon>
    </lineage>
</organism>
<comment type="caution">
    <text evidence="2">The sequence shown here is derived from an EMBL/GenBank/DDBJ whole genome shotgun (WGS) entry which is preliminary data.</text>
</comment>
<feature type="domain" description="HD" evidence="1">
    <location>
        <begin position="92"/>
        <end position="228"/>
    </location>
</feature>
<dbReference type="CDD" id="cd00077">
    <property type="entry name" value="HDc"/>
    <property type="match status" value="1"/>
</dbReference>
<dbReference type="InterPro" id="IPR006674">
    <property type="entry name" value="HD_domain"/>
</dbReference>
<dbReference type="SUPFAM" id="SSF109604">
    <property type="entry name" value="HD-domain/PDEase-like"/>
    <property type="match status" value="1"/>
</dbReference>
<protein>
    <submittedName>
        <fullName evidence="2">HD domain-containing protein</fullName>
    </submittedName>
</protein>
<accession>A0ABT7DLH7</accession>
<evidence type="ECO:0000313" key="2">
    <source>
        <dbReference type="EMBL" id="MDJ1649426.1"/>
    </source>
</evidence>
<dbReference type="Proteomes" id="UP001232750">
    <property type="component" value="Unassembled WGS sequence"/>
</dbReference>
<dbReference type="Gene3D" id="1.10.3210.10">
    <property type="entry name" value="Hypothetical protein af1432"/>
    <property type="match status" value="1"/>
</dbReference>
<sequence length="407" mass="45648">MSESIPYLTLDPDIEAAIRADRAAGRKHPHAFDDAQVKRREPNPHDRATLTRPAFARDIEKILNVPAYNRYADKTQVFSFVENDDICRRGLHVQLVSRIARGIGSLLGLNCELIEAIALGHDVGHTPFGHAGERYLNQCYHERTGRFFNHNVHSVRVLDQLYRRNISLQTLDGVLCHNGEFAQQVLRMGDTHDFETLDGLVEACTADESTIKSLRPSTLEGCVVRVSDMIAYVGKDRADAVDMGVLSSYAPFETTVMGKRNTIIINNLTVDIVNHSYGRDRIALGEDMFADLKRAKRQNYELIYEREGMVSGAGNVVEEMFEELYERLLADLLAGDESSPVFRHHVTSLCAKSSSITPESYLATEPNQIVTDYLASMTDSYFTALHAHLFPERSQRPVARGYCADLA</sequence>
<dbReference type="InterPro" id="IPR003607">
    <property type="entry name" value="HD/PDEase_dom"/>
</dbReference>
<name>A0ABT7DLH7_9ACTN</name>
<evidence type="ECO:0000259" key="1">
    <source>
        <dbReference type="Pfam" id="PF01966"/>
    </source>
</evidence>
<proteinExistence type="predicted"/>
<dbReference type="Pfam" id="PF01966">
    <property type="entry name" value="HD"/>
    <property type="match status" value="1"/>
</dbReference>